<dbReference type="GO" id="GO:0008270">
    <property type="term" value="F:zinc ion binding"/>
    <property type="evidence" value="ECO:0007669"/>
    <property type="project" value="UniProtKB-KW"/>
</dbReference>
<comment type="caution">
    <text evidence="13">The sequence shown here is derived from an EMBL/GenBank/DDBJ whole genome shotgun (WGS) entry which is preliminary data.</text>
</comment>
<evidence type="ECO:0000256" key="6">
    <source>
        <dbReference type="ARBA" id="ARBA00023015"/>
    </source>
</evidence>
<sequence length="513" mass="54273">MGVHRAKPSFRGVPMGIGPHPGLPTSMGPMMPSGLPPGLPAGLQPTQQCPICQKRFFTRHELQDHITEHTQALTRNAQSANGSATTPGSNDDIKSPSLFGSATTSANANSPLKTPLSGAPFVSPGGFSLFPFLGSPGLPFPPTSGTQAPMPAPLTGAFDGTPNTPAFNLAQLLGRQITEEIKVKLGPEDGNQKEEKRDNKSTGSIHLEAPSLRKEAASISPSISSETSSTSGQEAQHDHTDSSSVSIGRSESDDDKKRDLPKPQSMPILSSLMSDLKREIAAEVNKSGNTNGAPIKKTEDEKPINPRDSSSPPLTENPLLAMQKMWAETEPPPPRQMPVLSKHQCGVCFKHFSSSSALQIHMRTHTGDKPFKCEVCSRAFTTRGNLKVHMGTHNTWQSPSRRGRRIFDAGVGSADGTPIKSPLGLPVSGANPLAGLAGLPPLFSPTGGLPPALPNMEMLMMMWGRVCSVCQKVCATPAELESHLKDHLSSVGVPTHASGTPEPESPKAVQASD</sequence>
<feature type="compositionally biased region" description="Low complexity" evidence="11">
    <location>
        <begin position="23"/>
        <end position="33"/>
    </location>
</feature>
<keyword evidence="14" id="KW-1185">Reference proteome</keyword>
<dbReference type="SUPFAM" id="SSF57667">
    <property type="entry name" value="beta-beta-alpha zinc fingers"/>
    <property type="match status" value="1"/>
</dbReference>
<name>A0A2A2JYN9_9BILA</name>
<feature type="region of interest" description="Disordered" evidence="11">
    <location>
        <begin position="1"/>
        <end position="42"/>
    </location>
</feature>
<reference evidence="13 14" key="1">
    <citation type="journal article" date="2017" name="Curr. Biol.">
        <title>Genome architecture and evolution of a unichromosomal asexual nematode.</title>
        <authorList>
            <person name="Fradin H."/>
            <person name="Zegar C."/>
            <person name="Gutwein M."/>
            <person name="Lucas J."/>
            <person name="Kovtun M."/>
            <person name="Corcoran D."/>
            <person name="Baugh L.R."/>
            <person name="Kiontke K."/>
            <person name="Gunsalus K."/>
            <person name="Fitch D.H."/>
            <person name="Piano F."/>
        </authorList>
    </citation>
    <scope>NUCLEOTIDE SEQUENCE [LARGE SCALE GENOMIC DNA]</scope>
    <source>
        <strain evidence="13">PF1309</strain>
    </source>
</reference>
<dbReference type="InterPro" id="IPR013087">
    <property type="entry name" value="Znf_C2H2_type"/>
</dbReference>
<keyword evidence="2" id="KW-0479">Metal-binding</keyword>
<evidence type="ECO:0000313" key="14">
    <source>
        <dbReference type="Proteomes" id="UP000218231"/>
    </source>
</evidence>
<feature type="compositionally biased region" description="Basic and acidic residues" evidence="11">
    <location>
        <begin position="250"/>
        <end position="261"/>
    </location>
</feature>
<keyword evidence="3" id="KW-0677">Repeat</keyword>
<dbReference type="Pfam" id="PF13894">
    <property type="entry name" value="zf-C2H2_4"/>
    <property type="match status" value="1"/>
</dbReference>
<dbReference type="Proteomes" id="UP000218231">
    <property type="component" value="Unassembled WGS sequence"/>
</dbReference>
<feature type="domain" description="C2H2-type" evidence="12">
    <location>
        <begin position="47"/>
        <end position="70"/>
    </location>
</feature>
<evidence type="ECO:0000256" key="4">
    <source>
        <dbReference type="ARBA" id="ARBA00022771"/>
    </source>
</evidence>
<dbReference type="FunFam" id="3.30.160.60:FF:001985">
    <property type="entry name" value="SEM-4 long form"/>
    <property type="match status" value="1"/>
</dbReference>
<dbReference type="Gene3D" id="3.30.160.60">
    <property type="entry name" value="Classic Zinc Finger"/>
    <property type="match status" value="2"/>
</dbReference>
<dbReference type="InterPro" id="IPR051565">
    <property type="entry name" value="Sal_C2H2-zinc-finger"/>
</dbReference>
<dbReference type="PROSITE" id="PS50157">
    <property type="entry name" value="ZINC_FINGER_C2H2_2"/>
    <property type="match status" value="3"/>
</dbReference>
<feature type="region of interest" description="Disordered" evidence="11">
    <location>
        <begin position="490"/>
        <end position="513"/>
    </location>
</feature>
<keyword evidence="7" id="KW-0804">Transcription</keyword>
<comment type="similarity">
    <text evidence="9">Belongs to the sal C2H2-type zinc-finger protein family.</text>
</comment>
<feature type="domain" description="C2H2-type" evidence="12">
    <location>
        <begin position="343"/>
        <end position="370"/>
    </location>
</feature>
<dbReference type="PROSITE" id="PS00028">
    <property type="entry name" value="ZINC_FINGER_C2H2_1"/>
    <property type="match status" value="4"/>
</dbReference>
<feature type="region of interest" description="Disordered" evidence="11">
    <location>
        <begin position="284"/>
        <end position="316"/>
    </location>
</feature>
<feature type="region of interest" description="Disordered" evidence="11">
    <location>
        <begin position="183"/>
        <end position="269"/>
    </location>
</feature>
<evidence type="ECO:0000256" key="2">
    <source>
        <dbReference type="ARBA" id="ARBA00022723"/>
    </source>
</evidence>
<evidence type="ECO:0000259" key="12">
    <source>
        <dbReference type="PROSITE" id="PS50157"/>
    </source>
</evidence>
<keyword evidence="6" id="KW-0805">Transcription regulation</keyword>
<accession>A0A2A2JYN9</accession>
<dbReference type="EMBL" id="LIAE01010038">
    <property type="protein sequence ID" value="PAV66764.1"/>
    <property type="molecule type" value="Genomic_DNA"/>
</dbReference>
<evidence type="ECO:0000256" key="5">
    <source>
        <dbReference type="ARBA" id="ARBA00022833"/>
    </source>
</evidence>
<evidence type="ECO:0000256" key="7">
    <source>
        <dbReference type="ARBA" id="ARBA00023163"/>
    </source>
</evidence>
<proteinExistence type="inferred from homology"/>
<evidence type="ECO:0000313" key="13">
    <source>
        <dbReference type="EMBL" id="PAV66764.1"/>
    </source>
</evidence>
<dbReference type="SMART" id="SM00355">
    <property type="entry name" value="ZnF_C2H2"/>
    <property type="match status" value="4"/>
</dbReference>
<evidence type="ECO:0000256" key="3">
    <source>
        <dbReference type="ARBA" id="ARBA00022737"/>
    </source>
</evidence>
<keyword evidence="8" id="KW-0539">Nucleus</keyword>
<feature type="domain" description="C2H2-type" evidence="12">
    <location>
        <begin position="371"/>
        <end position="398"/>
    </location>
</feature>
<comment type="subcellular location">
    <subcellularLocation>
        <location evidence="1">Nucleus</location>
    </subcellularLocation>
</comment>
<dbReference type="OrthoDB" id="9998363at2759"/>
<protein>
    <recommendedName>
        <fullName evidence="12">C2H2-type domain-containing protein</fullName>
    </recommendedName>
</protein>
<feature type="compositionally biased region" description="Basic and acidic residues" evidence="11">
    <location>
        <begin position="183"/>
        <end position="200"/>
    </location>
</feature>
<dbReference type="GO" id="GO:0005634">
    <property type="term" value="C:nucleus"/>
    <property type="evidence" value="ECO:0007669"/>
    <property type="project" value="UniProtKB-SubCell"/>
</dbReference>
<dbReference type="InterPro" id="IPR036236">
    <property type="entry name" value="Znf_C2H2_sf"/>
</dbReference>
<feature type="compositionally biased region" description="Basic and acidic residues" evidence="11">
    <location>
        <begin position="296"/>
        <end position="305"/>
    </location>
</feature>
<evidence type="ECO:0000256" key="11">
    <source>
        <dbReference type="SAM" id="MobiDB-lite"/>
    </source>
</evidence>
<feature type="compositionally biased region" description="Polar residues" evidence="11">
    <location>
        <begin position="76"/>
        <end position="89"/>
    </location>
</feature>
<feature type="region of interest" description="Disordered" evidence="11">
    <location>
        <begin position="76"/>
        <end position="113"/>
    </location>
</feature>
<dbReference type="FunFam" id="3.30.160.60:FF:000130">
    <property type="entry name" value="Spalt-like transcription factor 4"/>
    <property type="match status" value="1"/>
</dbReference>
<evidence type="ECO:0000256" key="1">
    <source>
        <dbReference type="ARBA" id="ARBA00004123"/>
    </source>
</evidence>
<dbReference type="PANTHER" id="PTHR23233">
    <property type="entry name" value="SAL-LIKE PROTEIN"/>
    <property type="match status" value="1"/>
</dbReference>
<evidence type="ECO:0000256" key="10">
    <source>
        <dbReference type="PROSITE-ProRule" id="PRU00042"/>
    </source>
</evidence>
<dbReference type="Pfam" id="PF00096">
    <property type="entry name" value="zf-C2H2"/>
    <property type="match status" value="3"/>
</dbReference>
<organism evidence="13 14">
    <name type="scientific">Diploscapter pachys</name>
    <dbReference type="NCBI Taxonomy" id="2018661"/>
    <lineage>
        <taxon>Eukaryota</taxon>
        <taxon>Metazoa</taxon>
        <taxon>Ecdysozoa</taxon>
        <taxon>Nematoda</taxon>
        <taxon>Chromadorea</taxon>
        <taxon>Rhabditida</taxon>
        <taxon>Rhabditina</taxon>
        <taxon>Rhabditomorpha</taxon>
        <taxon>Rhabditoidea</taxon>
        <taxon>Rhabditidae</taxon>
        <taxon>Diploscapter</taxon>
    </lineage>
</organism>
<dbReference type="PANTHER" id="PTHR23233:SF84">
    <property type="entry name" value="FI23031P1"/>
    <property type="match status" value="1"/>
</dbReference>
<keyword evidence="5" id="KW-0862">Zinc</keyword>
<dbReference type="GO" id="GO:0000978">
    <property type="term" value="F:RNA polymerase II cis-regulatory region sequence-specific DNA binding"/>
    <property type="evidence" value="ECO:0007669"/>
    <property type="project" value="TreeGrafter"/>
</dbReference>
<feature type="compositionally biased region" description="Low complexity" evidence="11">
    <location>
        <begin position="217"/>
        <end position="231"/>
    </location>
</feature>
<dbReference type="STRING" id="2018661.A0A2A2JYN9"/>
<evidence type="ECO:0000256" key="9">
    <source>
        <dbReference type="ARBA" id="ARBA00038474"/>
    </source>
</evidence>
<dbReference type="GO" id="GO:0000981">
    <property type="term" value="F:DNA-binding transcription factor activity, RNA polymerase II-specific"/>
    <property type="evidence" value="ECO:0007669"/>
    <property type="project" value="TreeGrafter"/>
</dbReference>
<gene>
    <name evidence="13" type="ORF">WR25_10497</name>
</gene>
<keyword evidence="4 10" id="KW-0863">Zinc-finger</keyword>
<evidence type="ECO:0000256" key="8">
    <source>
        <dbReference type="ARBA" id="ARBA00023242"/>
    </source>
</evidence>
<feature type="compositionally biased region" description="Polar residues" evidence="11">
    <location>
        <begin position="98"/>
        <end position="112"/>
    </location>
</feature>
<feature type="region of interest" description="Disordered" evidence="11">
    <location>
        <begin position="140"/>
        <end position="166"/>
    </location>
</feature>
<dbReference type="AlphaFoldDB" id="A0A2A2JYN9"/>